<accession>A0ACB7SWP4</accession>
<evidence type="ECO:0000313" key="1">
    <source>
        <dbReference type="EMBL" id="KAH6938457.1"/>
    </source>
</evidence>
<name>A0ACB7SWP4_HYAAI</name>
<dbReference type="Proteomes" id="UP000821845">
    <property type="component" value="Chromosome 2"/>
</dbReference>
<organism evidence="1 2">
    <name type="scientific">Hyalomma asiaticum</name>
    <name type="common">Tick</name>
    <dbReference type="NCBI Taxonomy" id="266040"/>
    <lineage>
        <taxon>Eukaryota</taxon>
        <taxon>Metazoa</taxon>
        <taxon>Ecdysozoa</taxon>
        <taxon>Arthropoda</taxon>
        <taxon>Chelicerata</taxon>
        <taxon>Arachnida</taxon>
        <taxon>Acari</taxon>
        <taxon>Parasitiformes</taxon>
        <taxon>Ixodida</taxon>
        <taxon>Ixodoidea</taxon>
        <taxon>Ixodidae</taxon>
        <taxon>Hyalomminae</taxon>
        <taxon>Hyalomma</taxon>
    </lineage>
</organism>
<gene>
    <name evidence="1" type="ORF">HPB50_009391</name>
</gene>
<protein>
    <submittedName>
        <fullName evidence="1">Uncharacterized protein</fullName>
    </submittedName>
</protein>
<dbReference type="EMBL" id="CM023482">
    <property type="protein sequence ID" value="KAH6938457.1"/>
    <property type="molecule type" value="Genomic_DNA"/>
</dbReference>
<sequence>MREQSISGILSCCLPGECTFPELDLETAVDEFLERLPAFYEIPNSASAGLLPGLDVGNVTLLGLSTLAMRGAPRPFCRKGKPMLEVSVSTKGALRFVAPWRYCSAHSGKLSTTSSYVTLNVLFVVADDRVVPVDVWLAWLEGTYVLLEGAPDAVSAAVSLLGKLVPSIVRDYWVEETAWRSSSVFKAVTDSGRS</sequence>
<evidence type="ECO:0000313" key="2">
    <source>
        <dbReference type="Proteomes" id="UP000821845"/>
    </source>
</evidence>
<keyword evidence="2" id="KW-1185">Reference proteome</keyword>
<comment type="caution">
    <text evidence="1">The sequence shown here is derived from an EMBL/GenBank/DDBJ whole genome shotgun (WGS) entry which is preliminary data.</text>
</comment>
<reference evidence="1" key="1">
    <citation type="submission" date="2020-05" db="EMBL/GenBank/DDBJ databases">
        <title>Large-scale comparative analyses of tick genomes elucidate their genetic diversity and vector capacities.</title>
        <authorList>
            <person name="Jia N."/>
            <person name="Wang J."/>
            <person name="Shi W."/>
            <person name="Du L."/>
            <person name="Sun Y."/>
            <person name="Zhan W."/>
            <person name="Jiang J."/>
            <person name="Wang Q."/>
            <person name="Zhang B."/>
            <person name="Ji P."/>
            <person name="Sakyi L.B."/>
            <person name="Cui X."/>
            <person name="Yuan T."/>
            <person name="Jiang B."/>
            <person name="Yang W."/>
            <person name="Lam T.T.-Y."/>
            <person name="Chang Q."/>
            <person name="Ding S."/>
            <person name="Wang X."/>
            <person name="Zhu J."/>
            <person name="Ruan X."/>
            <person name="Zhao L."/>
            <person name="Wei J."/>
            <person name="Que T."/>
            <person name="Du C."/>
            <person name="Cheng J."/>
            <person name="Dai P."/>
            <person name="Han X."/>
            <person name="Huang E."/>
            <person name="Gao Y."/>
            <person name="Liu J."/>
            <person name="Shao H."/>
            <person name="Ye R."/>
            <person name="Li L."/>
            <person name="Wei W."/>
            <person name="Wang X."/>
            <person name="Wang C."/>
            <person name="Yang T."/>
            <person name="Huo Q."/>
            <person name="Li W."/>
            <person name="Guo W."/>
            <person name="Chen H."/>
            <person name="Zhou L."/>
            <person name="Ni X."/>
            <person name="Tian J."/>
            <person name="Zhou Y."/>
            <person name="Sheng Y."/>
            <person name="Liu T."/>
            <person name="Pan Y."/>
            <person name="Xia L."/>
            <person name="Li J."/>
            <person name="Zhao F."/>
            <person name="Cao W."/>
        </authorList>
    </citation>
    <scope>NUCLEOTIDE SEQUENCE</scope>
    <source>
        <strain evidence="1">Hyas-2018</strain>
    </source>
</reference>
<proteinExistence type="predicted"/>